<comment type="subcellular location">
    <subcellularLocation>
        <location evidence="1">Nucleus</location>
    </subcellularLocation>
</comment>
<dbReference type="SMART" id="SM00868">
    <property type="entry name" value="zf-AD"/>
    <property type="match status" value="1"/>
</dbReference>
<dbReference type="Proteomes" id="UP000002320">
    <property type="component" value="Unassembled WGS sequence"/>
</dbReference>
<keyword evidence="7" id="KW-0238">DNA-binding</keyword>
<keyword evidence="2" id="KW-0479">Metal-binding</keyword>
<keyword evidence="4 10" id="KW-0863">Zinc-finger</keyword>
<dbReference type="KEGG" id="cqu:CpipJ_CPIJ008696"/>
<dbReference type="VEuPathDB" id="VectorBase:CQUJHB008132"/>
<evidence type="ECO:0000256" key="10">
    <source>
        <dbReference type="PROSITE-ProRule" id="PRU00042"/>
    </source>
</evidence>
<dbReference type="Pfam" id="PF07776">
    <property type="entry name" value="zf-AD"/>
    <property type="match status" value="1"/>
</dbReference>
<feature type="domain" description="C2H2-type" evidence="11">
    <location>
        <begin position="290"/>
        <end position="317"/>
    </location>
</feature>
<sequence length="317" mass="35602">MFVKNGSAQLEQQLELPAETTTYCRLCLARENLVELVSAGSGISPGGRLDQLIELIFECTNVRVWMEEARASAYLSPDAEPGCAICRGCQGALAEFQRFRSQAKRVDELIKSKAGSRGSPATTLPTSALDAAVTAGTTDKTEESEEVKQQLQDQKLADQPVDKSKEVVNVDRKRAPVEFLAVATTKRPRLVPTAVLIATSTGGKHKCRYCPKSFKTPTGLTEHTRANHNRQHQCSNCLEQFQHAPSLARHIRNRTCYTFTKYRCRVCTESFLEQAHWAEHIKLHAEDFPYQCQECLSQFKHKATLRRHVNTVHLLQY</sequence>
<evidence type="ECO:0000256" key="6">
    <source>
        <dbReference type="ARBA" id="ARBA00023015"/>
    </source>
</evidence>
<keyword evidence="14" id="KW-1185">Reference proteome</keyword>
<dbReference type="InterPro" id="IPR036236">
    <property type="entry name" value="Znf_C2H2_sf"/>
</dbReference>
<dbReference type="AlphaFoldDB" id="B0WNI0"/>
<dbReference type="Gene3D" id="3.30.160.60">
    <property type="entry name" value="Classic Zinc Finger"/>
    <property type="match status" value="2"/>
</dbReference>
<reference evidence="13" key="2">
    <citation type="submission" date="2020-05" db="UniProtKB">
        <authorList>
            <consortium name="EnsemblMetazoa"/>
        </authorList>
    </citation>
    <scope>IDENTIFICATION</scope>
    <source>
        <strain evidence="13">JHB</strain>
    </source>
</reference>
<evidence type="ECO:0000313" key="13">
    <source>
        <dbReference type="EnsemblMetazoa" id="CPIJ008696-PA"/>
    </source>
</evidence>
<dbReference type="HOGENOM" id="CLU_877868_0_0_1"/>
<dbReference type="PANTHER" id="PTHR16515:SF49">
    <property type="entry name" value="GASTRULA ZINC FINGER PROTEIN XLCGF49.1-LIKE-RELATED"/>
    <property type="match status" value="1"/>
</dbReference>
<keyword evidence="9" id="KW-0539">Nucleus</keyword>
<evidence type="ECO:0000256" key="7">
    <source>
        <dbReference type="ARBA" id="ARBA00023125"/>
    </source>
</evidence>
<dbReference type="OMA" id="QFKHKAT"/>
<dbReference type="GO" id="GO:0010468">
    <property type="term" value="P:regulation of gene expression"/>
    <property type="evidence" value="ECO:0007669"/>
    <property type="project" value="TreeGrafter"/>
</dbReference>
<name>B0WNI0_CULQU</name>
<gene>
    <name evidence="13" type="primary">6040936</name>
    <name evidence="12" type="ORF">CpipJ_CPIJ008696</name>
</gene>
<dbReference type="EnsemblMetazoa" id="CPIJ008696-RA">
    <property type="protein sequence ID" value="CPIJ008696-PA"/>
    <property type="gene ID" value="CPIJ008696"/>
</dbReference>
<proteinExistence type="predicted"/>
<evidence type="ECO:0000256" key="9">
    <source>
        <dbReference type="ARBA" id="ARBA00023242"/>
    </source>
</evidence>
<keyword evidence="8" id="KW-0804">Transcription</keyword>
<dbReference type="InterPro" id="IPR012934">
    <property type="entry name" value="Znf_AD"/>
</dbReference>
<dbReference type="Pfam" id="PF00096">
    <property type="entry name" value="zf-C2H2"/>
    <property type="match status" value="1"/>
</dbReference>
<evidence type="ECO:0000256" key="3">
    <source>
        <dbReference type="ARBA" id="ARBA00022737"/>
    </source>
</evidence>
<dbReference type="GO" id="GO:0005634">
    <property type="term" value="C:nucleus"/>
    <property type="evidence" value="ECO:0007669"/>
    <property type="project" value="UniProtKB-SubCell"/>
</dbReference>
<keyword evidence="6" id="KW-0805">Transcription regulation</keyword>
<evidence type="ECO:0000313" key="12">
    <source>
        <dbReference type="EMBL" id="EDS31634.1"/>
    </source>
</evidence>
<keyword evidence="5" id="KW-0862">Zinc</keyword>
<dbReference type="OrthoDB" id="8856548at2759"/>
<dbReference type="PANTHER" id="PTHR16515">
    <property type="entry name" value="PR DOMAIN ZINC FINGER PROTEIN"/>
    <property type="match status" value="1"/>
</dbReference>
<feature type="domain" description="C2H2-type" evidence="11">
    <location>
        <begin position="205"/>
        <end position="233"/>
    </location>
</feature>
<dbReference type="InterPro" id="IPR050331">
    <property type="entry name" value="Zinc_finger"/>
</dbReference>
<dbReference type="EMBL" id="DS232010">
    <property type="protein sequence ID" value="EDS31634.1"/>
    <property type="molecule type" value="Genomic_DNA"/>
</dbReference>
<dbReference type="GO" id="GO:0003677">
    <property type="term" value="F:DNA binding"/>
    <property type="evidence" value="ECO:0007669"/>
    <property type="project" value="UniProtKB-KW"/>
</dbReference>
<keyword evidence="3" id="KW-0677">Repeat</keyword>
<evidence type="ECO:0000256" key="2">
    <source>
        <dbReference type="ARBA" id="ARBA00022723"/>
    </source>
</evidence>
<dbReference type="InParanoid" id="B0WNI0"/>
<evidence type="ECO:0000256" key="8">
    <source>
        <dbReference type="ARBA" id="ARBA00023163"/>
    </source>
</evidence>
<evidence type="ECO:0000256" key="5">
    <source>
        <dbReference type="ARBA" id="ARBA00022833"/>
    </source>
</evidence>
<protein>
    <recommendedName>
        <fullName evidence="11">C2H2-type domain-containing protein</fullName>
    </recommendedName>
</protein>
<dbReference type="SMART" id="SM00355">
    <property type="entry name" value="ZnF_C2H2"/>
    <property type="match status" value="4"/>
</dbReference>
<evidence type="ECO:0000259" key="11">
    <source>
        <dbReference type="PROSITE" id="PS50157"/>
    </source>
</evidence>
<evidence type="ECO:0000256" key="4">
    <source>
        <dbReference type="ARBA" id="ARBA00022771"/>
    </source>
</evidence>
<evidence type="ECO:0000256" key="1">
    <source>
        <dbReference type="ARBA" id="ARBA00004123"/>
    </source>
</evidence>
<reference evidence="12" key="1">
    <citation type="submission" date="2007-03" db="EMBL/GenBank/DDBJ databases">
        <title>Annotation of Culex pipiens quinquefasciatus.</title>
        <authorList>
            <consortium name="The Broad Institute Genome Sequencing Platform"/>
            <person name="Atkinson P.W."/>
            <person name="Hemingway J."/>
            <person name="Christensen B.M."/>
            <person name="Higgs S."/>
            <person name="Kodira C."/>
            <person name="Hannick L."/>
            <person name="Megy K."/>
            <person name="O'Leary S."/>
            <person name="Pearson M."/>
            <person name="Haas B.J."/>
            <person name="Mauceli E."/>
            <person name="Wortman J.R."/>
            <person name="Lee N.H."/>
            <person name="Guigo R."/>
            <person name="Stanke M."/>
            <person name="Alvarado L."/>
            <person name="Amedeo P."/>
            <person name="Antoine C.H."/>
            <person name="Arensburger P."/>
            <person name="Bidwell S.L."/>
            <person name="Crawford M."/>
            <person name="Camaro F."/>
            <person name="Devon K."/>
            <person name="Engels R."/>
            <person name="Hammond M."/>
            <person name="Howarth C."/>
            <person name="Koehrsen M."/>
            <person name="Lawson D."/>
            <person name="Montgomery P."/>
            <person name="Nene V."/>
            <person name="Nusbaum C."/>
            <person name="Puiu D."/>
            <person name="Romero-Severson J."/>
            <person name="Severson D.W."/>
            <person name="Shumway M."/>
            <person name="Sisk P."/>
            <person name="Stolte C."/>
            <person name="Zeng Q."/>
            <person name="Eisenstadt E."/>
            <person name="Fraser-Liggett C."/>
            <person name="Strausberg R."/>
            <person name="Galagan J."/>
            <person name="Birren B."/>
            <person name="Collins F.H."/>
        </authorList>
    </citation>
    <scope>NUCLEOTIDE SEQUENCE [LARGE SCALE GENOMIC DNA]</scope>
    <source>
        <strain evidence="12">JHB</strain>
    </source>
</reference>
<feature type="domain" description="C2H2-type" evidence="11">
    <location>
        <begin position="262"/>
        <end position="289"/>
    </location>
</feature>
<evidence type="ECO:0000313" key="14">
    <source>
        <dbReference type="Proteomes" id="UP000002320"/>
    </source>
</evidence>
<dbReference type="GO" id="GO:0008270">
    <property type="term" value="F:zinc ion binding"/>
    <property type="evidence" value="ECO:0007669"/>
    <property type="project" value="UniProtKB-KW"/>
</dbReference>
<dbReference type="eggNOG" id="KOG1721">
    <property type="taxonomic scope" value="Eukaryota"/>
</dbReference>
<dbReference type="InterPro" id="IPR013087">
    <property type="entry name" value="Znf_C2H2_type"/>
</dbReference>
<dbReference type="PROSITE" id="PS00028">
    <property type="entry name" value="ZINC_FINGER_C2H2_1"/>
    <property type="match status" value="3"/>
</dbReference>
<accession>B0WNI0</accession>
<dbReference type="PROSITE" id="PS50157">
    <property type="entry name" value="ZINC_FINGER_C2H2_2"/>
    <property type="match status" value="3"/>
</dbReference>
<dbReference type="VEuPathDB" id="VectorBase:CPIJ008696"/>
<dbReference type="SUPFAM" id="SSF57667">
    <property type="entry name" value="beta-beta-alpha zinc fingers"/>
    <property type="match status" value="2"/>
</dbReference>
<organism>
    <name type="scientific">Culex quinquefasciatus</name>
    <name type="common">Southern house mosquito</name>
    <name type="synonym">Culex pungens</name>
    <dbReference type="NCBI Taxonomy" id="7176"/>
    <lineage>
        <taxon>Eukaryota</taxon>
        <taxon>Metazoa</taxon>
        <taxon>Ecdysozoa</taxon>
        <taxon>Arthropoda</taxon>
        <taxon>Hexapoda</taxon>
        <taxon>Insecta</taxon>
        <taxon>Pterygota</taxon>
        <taxon>Neoptera</taxon>
        <taxon>Endopterygota</taxon>
        <taxon>Diptera</taxon>
        <taxon>Nematocera</taxon>
        <taxon>Culicoidea</taxon>
        <taxon>Culicidae</taxon>
        <taxon>Culicinae</taxon>
        <taxon>Culicini</taxon>
        <taxon>Culex</taxon>
        <taxon>Culex</taxon>
    </lineage>
</organism>